<dbReference type="Proteomes" id="UP001164653">
    <property type="component" value="Chromosome"/>
</dbReference>
<keyword evidence="3" id="KW-1185">Reference proteome</keyword>
<organism evidence="2 3">
    <name type="scientific">Dyadobacter pollutisoli</name>
    <dbReference type="NCBI Taxonomy" id="2910158"/>
    <lineage>
        <taxon>Bacteria</taxon>
        <taxon>Pseudomonadati</taxon>
        <taxon>Bacteroidota</taxon>
        <taxon>Cytophagia</taxon>
        <taxon>Cytophagales</taxon>
        <taxon>Spirosomataceae</taxon>
        <taxon>Dyadobacter</taxon>
    </lineage>
</organism>
<protein>
    <submittedName>
        <fullName evidence="2">Uncharacterized protein</fullName>
    </submittedName>
</protein>
<keyword evidence="1" id="KW-0472">Membrane</keyword>
<evidence type="ECO:0000313" key="3">
    <source>
        <dbReference type="Proteomes" id="UP001164653"/>
    </source>
</evidence>
<accession>A0A9E8N7T6</accession>
<name>A0A9E8N7T6_9BACT</name>
<dbReference type="EMBL" id="CP112998">
    <property type="protein sequence ID" value="WAC09492.1"/>
    <property type="molecule type" value="Genomic_DNA"/>
</dbReference>
<keyword evidence="1" id="KW-0812">Transmembrane</keyword>
<evidence type="ECO:0000256" key="1">
    <source>
        <dbReference type="SAM" id="Phobius"/>
    </source>
</evidence>
<proteinExistence type="predicted"/>
<evidence type="ECO:0000313" key="2">
    <source>
        <dbReference type="EMBL" id="WAC09492.1"/>
    </source>
</evidence>
<gene>
    <name evidence="2" type="ORF">ON006_17215</name>
</gene>
<feature type="transmembrane region" description="Helical" evidence="1">
    <location>
        <begin position="282"/>
        <end position="305"/>
    </location>
</feature>
<sequence length="356" mass="41392">MKTLMLSTVTAFFSQRAGLFFVLMGILFGFLSGAEHHAFAVFFLTGTYGFAYLSAIWLAYTLLCVQFLTRLWKQPEYTFVYHTRLWSTSRRFFRFLMMSLGFLQPILYYGVYLTSISIQDKVSDRLWPVLPLYLIMIAFVMIAGEWRIRKPVLYVAKNSKFIFRWPFPRPRNWAYWSIEWLFRERGVTLLAGKAGAILVATGTMLYYTTDAYDLRLPAVGLLLAYSLNLGISFELYKWESQVWLWGRTMPVSNLQRFGRVLTLHAIIILPETLAVLRNGSLTFFEICQLFGLGLSVLTVLHSFFYKKEGLLEDSMQTILLCFVGLTILILYKIPLLLIGGTLLVLTYYMFPRWYKV</sequence>
<keyword evidence="1" id="KW-1133">Transmembrane helix</keyword>
<feature type="transmembrane region" description="Helical" evidence="1">
    <location>
        <begin position="317"/>
        <end position="350"/>
    </location>
</feature>
<feature type="transmembrane region" description="Helical" evidence="1">
    <location>
        <begin position="257"/>
        <end position="276"/>
    </location>
</feature>
<feature type="transmembrane region" description="Helical" evidence="1">
    <location>
        <begin position="187"/>
        <end position="208"/>
    </location>
</feature>
<feature type="transmembrane region" description="Helical" evidence="1">
    <location>
        <begin position="50"/>
        <end position="72"/>
    </location>
</feature>
<feature type="transmembrane region" description="Helical" evidence="1">
    <location>
        <begin position="92"/>
        <end position="114"/>
    </location>
</feature>
<feature type="transmembrane region" description="Helical" evidence="1">
    <location>
        <begin position="214"/>
        <end position="236"/>
    </location>
</feature>
<feature type="transmembrane region" description="Helical" evidence="1">
    <location>
        <begin position="126"/>
        <end position="144"/>
    </location>
</feature>
<dbReference type="KEGG" id="dpf:ON006_17215"/>
<dbReference type="RefSeq" id="WP_244820610.1">
    <property type="nucleotide sequence ID" value="NZ_CP112998.1"/>
</dbReference>
<reference evidence="2" key="1">
    <citation type="submission" date="2022-11" db="EMBL/GenBank/DDBJ databases">
        <title>Dyadobacter pollutisoli sp. nov., isolated from plastic dumped soil.</title>
        <authorList>
            <person name="Kim J.M."/>
            <person name="Kim K.R."/>
            <person name="Lee J.K."/>
            <person name="Hao L."/>
            <person name="Jeon C.O."/>
        </authorList>
    </citation>
    <scope>NUCLEOTIDE SEQUENCE</scope>
    <source>
        <strain evidence="2">U1</strain>
    </source>
</reference>
<dbReference type="AlphaFoldDB" id="A0A9E8N7T6"/>